<dbReference type="GO" id="GO:0000166">
    <property type="term" value="F:nucleotide binding"/>
    <property type="evidence" value="ECO:0007669"/>
    <property type="project" value="InterPro"/>
</dbReference>
<evidence type="ECO:0000313" key="4">
    <source>
        <dbReference type="Proteomes" id="UP000276603"/>
    </source>
</evidence>
<keyword evidence="4" id="KW-1185">Reference proteome</keyword>
<dbReference type="PANTHER" id="PTHR43818">
    <property type="entry name" value="BCDNA.GH03377"/>
    <property type="match status" value="1"/>
</dbReference>
<feature type="domain" description="Gfo/Idh/MocA-like oxidoreductase N-terminal" evidence="1">
    <location>
        <begin position="61"/>
        <end position="213"/>
    </location>
</feature>
<protein>
    <submittedName>
        <fullName evidence="3">Gfo/Idh/MocA family oxidoreductase</fullName>
    </submittedName>
</protein>
<dbReference type="PANTHER" id="PTHR43818:SF5">
    <property type="entry name" value="OXIDOREDUCTASE FAMILY PROTEIN"/>
    <property type="match status" value="1"/>
</dbReference>
<feature type="domain" description="Gfo/Idh/MocA-like oxidoreductase C-terminal" evidence="2">
    <location>
        <begin position="281"/>
        <end position="352"/>
    </location>
</feature>
<dbReference type="Proteomes" id="UP000276603">
    <property type="component" value="Unassembled WGS sequence"/>
</dbReference>
<dbReference type="EMBL" id="RBCJ01000001">
    <property type="protein sequence ID" value="RKN83250.1"/>
    <property type="molecule type" value="Genomic_DNA"/>
</dbReference>
<proteinExistence type="predicted"/>
<sequence>MKWTRRDALKGLGGIPILGAVWWAGAANTVSKKKERSAILEQLNIQPSLPEAVPGIGGDPVRVGIIGFGIRGQQLCRALGFATKKWKEDMKLAAEENPKHSALKDFMAQEKLNIKLTGVCDIFDYRANLALDSFTTDDNKIKRYRTHQEMIRSGEVDAVVIATPDHWHAPMAIDALENNIHVYIEKPMTHTVEETYRLRDAARKSKAVLQVGHQHRQTLSFQTAKDILNKGTLGHVSLIQTNTNRNDDNGAWMYHIHEDASPQTIDWDMFLGSAPKVPFNKNHFFRWRKWWAYGSGLSGDLLSHDYDRLNCVLEMGIPDSVMTSGGIYTHNDGRNVPDVLQVNMEFPNYSTGSSQKEGKEKGMTFVYSATLGNGFNRPTILMGHDGTMELGNRLTVWPDGRSTRYADMIEEGKMSPNVPIYQYNPGANSPDAVASATSQYFADKGLMWTYINGARVDSTFLHMREWLSAAKNGGKLSCGIDEGFEEAISSHMAGLSYKLGRRIEWDREKEILKPIEGIDFDQALLANTTAENVPKFLEMQQMQMDKIEG</sequence>
<accession>A0A3B0CDC7</accession>
<dbReference type="Gene3D" id="3.30.360.10">
    <property type="entry name" value="Dihydrodipicolinate Reductase, domain 2"/>
    <property type="match status" value="1"/>
</dbReference>
<dbReference type="OrthoDB" id="726883at2"/>
<evidence type="ECO:0000259" key="2">
    <source>
        <dbReference type="Pfam" id="PF02894"/>
    </source>
</evidence>
<dbReference type="SUPFAM" id="SSF55347">
    <property type="entry name" value="Glyceraldehyde-3-phosphate dehydrogenase-like, C-terminal domain"/>
    <property type="match status" value="1"/>
</dbReference>
<reference evidence="3 4" key="1">
    <citation type="submission" date="2018-10" db="EMBL/GenBank/DDBJ databases">
        <title>Ulvibacterium marinum gen. nov., sp. nov., a novel marine bacterium of the family Flavobacteriaceae, isolated from a culture of the green alga Ulva prolifera.</title>
        <authorList>
            <person name="Zhang Z."/>
        </authorList>
    </citation>
    <scope>NUCLEOTIDE SEQUENCE [LARGE SCALE GENOMIC DNA]</scope>
    <source>
        <strain evidence="3 4">CCMM003</strain>
    </source>
</reference>
<evidence type="ECO:0000313" key="3">
    <source>
        <dbReference type="EMBL" id="RKN83250.1"/>
    </source>
</evidence>
<dbReference type="InterPro" id="IPR036291">
    <property type="entry name" value="NAD(P)-bd_dom_sf"/>
</dbReference>
<dbReference type="Pfam" id="PF01408">
    <property type="entry name" value="GFO_IDH_MocA"/>
    <property type="match status" value="1"/>
</dbReference>
<dbReference type="AlphaFoldDB" id="A0A3B0CDC7"/>
<evidence type="ECO:0000259" key="1">
    <source>
        <dbReference type="Pfam" id="PF01408"/>
    </source>
</evidence>
<dbReference type="SUPFAM" id="SSF51735">
    <property type="entry name" value="NAD(P)-binding Rossmann-fold domains"/>
    <property type="match status" value="1"/>
</dbReference>
<comment type="caution">
    <text evidence="3">The sequence shown here is derived from an EMBL/GenBank/DDBJ whole genome shotgun (WGS) entry which is preliminary data.</text>
</comment>
<dbReference type="Gene3D" id="3.40.50.720">
    <property type="entry name" value="NAD(P)-binding Rossmann-like Domain"/>
    <property type="match status" value="1"/>
</dbReference>
<gene>
    <name evidence="3" type="ORF">D7Z94_05310</name>
</gene>
<dbReference type="InterPro" id="IPR050463">
    <property type="entry name" value="Gfo/Idh/MocA_oxidrdct_glycsds"/>
</dbReference>
<dbReference type="RefSeq" id="WP_120710457.1">
    <property type="nucleotide sequence ID" value="NZ_CANMKH010000006.1"/>
</dbReference>
<name>A0A3B0CDC7_9FLAO</name>
<dbReference type="InterPro" id="IPR004104">
    <property type="entry name" value="Gfo/Idh/MocA-like_OxRdtase_C"/>
</dbReference>
<dbReference type="Pfam" id="PF02894">
    <property type="entry name" value="GFO_IDH_MocA_C"/>
    <property type="match status" value="1"/>
</dbReference>
<organism evidence="3 4">
    <name type="scientific">Ulvibacterium marinum</name>
    <dbReference type="NCBI Taxonomy" id="2419782"/>
    <lineage>
        <taxon>Bacteria</taxon>
        <taxon>Pseudomonadati</taxon>
        <taxon>Bacteroidota</taxon>
        <taxon>Flavobacteriia</taxon>
        <taxon>Flavobacteriales</taxon>
        <taxon>Flavobacteriaceae</taxon>
        <taxon>Ulvibacterium</taxon>
    </lineage>
</organism>
<dbReference type="InterPro" id="IPR000683">
    <property type="entry name" value="Gfo/Idh/MocA-like_OxRdtase_N"/>
</dbReference>